<organism evidence="1">
    <name type="scientific">Hydra vulgaris</name>
    <name type="common">Hydra</name>
    <name type="synonym">Hydra attenuata</name>
    <dbReference type="NCBI Taxonomy" id="6087"/>
    <lineage>
        <taxon>Eukaryota</taxon>
        <taxon>Metazoa</taxon>
        <taxon>Cnidaria</taxon>
        <taxon>Hydrozoa</taxon>
        <taxon>Hydroidolina</taxon>
        <taxon>Anthoathecata</taxon>
        <taxon>Aplanulata</taxon>
        <taxon>Hydridae</taxon>
        <taxon>Hydra</taxon>
    </lineage>
</organism>
<name>T2M5J9_HYDVU</name>
<gene>
    <name evidence="1" type="primary">KIAA1586</name>
</gene>
<dbReference type="OrthoDB" id="10064879at2759"/>
<dbReference type="GO" id="GO:0016925">
    <property type="term" value="P:protein sumoylation"/>
    <property type="evidence" value="ECO:0007669"/>
    <property type="project" value="TreeGrafter"/>
</dbReference>
<protein>
    <submittedName>
        <fullName evidence="1">Uncharacterized protein KIAA1586</fullName>
    </submittedName>
</protein>
<proteinExistence type="evidence at transcript level"/>
<dbReference type="SUPFAM" id="SSF53098">
    <property type="entry name" value="Ribonuclease H-like"/>
    <property type="match status" value="1"/>
</dbReference>
<dbReference type="AlphaFoldDB" id="T2M5J9"/>
<accession>T2M5J9</accession>
<dbReference type="InterPro" id="IPR012337">
    <property type="entry name" value="RNaseH-like_sf"/>
</dbReference>
<evidence type="ECO:0000313" key="1">
    <source>
        <dbReference type="EMBL" id="CDG67212.1"/>
    </source>
</evidence>
<dbReference type="PANTHER" id="PTHR46880">
    <property type="entry name" value="RAS-ASSOCIATING DOMAIN-CONTAINING PROTEIN"/>
    <property type="match status" value="1"/>
</dbReference>
<reference evidence="1" key="1">
    <citation type="journal article" date="2013" name="Genome Biol. Evol.">
        <title>Punctuated emergences of genetic and phenotypic innovations in eumetazoan, bilaterian, euteleostome, and hominidae ancestors.</title>
        <authorList>
            <person name="Wenger Y."/>
            <person name="Galliot B."/>
        </authorList>
    </citation>
    <scope>NUCLEOTIDE SEQUENCE</scope>
    <source>
        <tissue evidence="1">Whole animals</tissue>
    </source>
</reference>
<dbReference type="PANTHER" id="PTHR46880:SF8">
    <property type="entry name" value="E3 SUMO-PROTEIN LIGASE KIAA1586"/>
    <property type="match status" value="1"/>
</dbReference>
<sequence length="587" mass="67096">MSEHFVSKAHKLAVEHAKILKKQTFIACIDKMNEKFISSTTRIFNTVYSLAKRNRPFSDIESVIELQLKNGLDMGTGLHSRHSASKIVEHIAQETKKELFISIIKNKLKMCTVIDEASTISSKSTLIVFIKVESSTVASSEITPIIFVDIVELDAQDANTIFQSLLGVLLAVGFDTNYLKMNLIGFCSDGASVMLGCKSGVSVRIKEMFPNVIIWHCLNHHLQLVLDDSIKDIKQVNHFKVFMDKIYCIFHQSNKNQNKLNDISQELSLDIIKIGRVLGPRWAACSLRSALAVWRSYPALYTLFSFNQKMSGMAKRLQNKCFLVDLALMIDILQECSLLSNALQARNINIARGDQLIRRIINAFQMLKDRRGHYEKKVDEVINSEAFKNIIFVKNRIYGNLPRDSLIVSIIKNMKLRLMDCSQLGSNTNLLEPSTWKIEDIVVLWIEAENNFDKFQKFFNFDIDKNDFRDYVENVTNNGHLQISKIAENIQKAKNMINTVAVGSAEAERGFSLMNIIITDIRARLTVQTVSNLMTLNLVGRPLENWNAVPYVKTWLRNHNSVDDIRVKKSKPKEYTENQIAIWKYFK</sequence>
<dbReference type="EMBL" id="HAAD01000980">
    <property type="protein sequence ID" value="CDG67212.1"/>
    <property type="molecule type" value="mRNA"/>
</dbReference>
<dbReference type="GO" id="GO:0061665">
    <property type="term" value="F:SUMO ligase activity"/>
    <property type="evidence" value="ECO:0007669"/>
    <property type="project" value="TreeGrafter"/>
</dbReference>